<keyword evidence="3" id="KW-1185">Reference proteome</keyword>
<dbReference type="PANTHER" id="PTHR37806">
    <property type="entry name" value="LMO0724 PROTEIN"/>
    <property type="match status" value="1"/>
</dbReference>
<sequence length="266" mass="29685">MAGGLMLTQHKPWHTEGCVIEDGTAIVNANGEKVDEANALTAVMVSQEYTDDQGEHLYQIGNDRYLLKNAVTLNPDLWQKALRAGQEPFSLNAENINQVWWGMQSGCEPAALLEGLHLKGYAIELDYLTFLKEMPRAADFNPNHGFGGEPDQDMPGHFEAIYPKPLVAWAQKYAPVRDVSGLTADEMPALLQQKKPLVAYVTVGFETPEWGDYSFGRAMGNNHAVLVDGYFGELLHVSDPIDGRYWLSLARFKRAYDARRWAVEIG</sequence>
<evidence type="ECO:0000313" key="3">
    <source>
        <dbReference type="Proteomes" id="UP000198374"/>
    </source>
</evidence>
<comment type="caution">
    <text evidence="2">The sequence shown here is derived from an EMBL/GenBank/DDBJ whole genome shotgun (WGS) entry which is preliminary data.</text>
</comment>
<proteinExistence type="predicted"/>
<dbReference type="Gene3D" id="3.90.70.10">
    <property type="entry name" value="Cysteine proteinases"/>
    <property type="match status" value="1"/>
</dbReference>
<dbReference type="Proteomes" id="UP000198374">
    <property type="component" value="Unassembled WGS sequence"/>
</dbReference>
<dbReference type="AlphaFoldDB" id="A0A1Z5IBL5"/>
<dbReference type="PANTHER" id="PTHR37806:SF1">
    <property type="entry name" value="PEPTIDASE C39-LIKE DOMAIN-CONTAINING PROTEIN"/>
    <property type="match status" value="1"/>
</dbReference>
<dbReference type="EMBL" id="BCMF01000004">
    <property type="protein sequence ID" value="GAW99037.1"/>
    <property type="molecule type" value="Genomic_DNA"/>
</dbReference>
<gene>
    <name evidence="2" type="ORF">IWT30_00997</name>
</gene>
<protein>
    <recommendedName>
        <fullName evidence="1">Peptidase C39-like domain-containing protein</fullName>
    </recommendedName>
</protein>
<organism evidence="2 3">
    <name type="scientific">Secundilactobacillus mixtipabuli</name>
    <dbReference type="NCBI Taxonomy" id="1435342"/>
    <lineage>
        <taxon>Bacteria</taxon>
        <taxon>Bacillati</taxon>
        <taxon>Bacillota</taxon>
        <taxon>Bacilli</taxon>
        <taxon>Lactobacillales</taxon>
        <taxon>Lactobacillaceae</taxon>
        <taxon>Secundilactobacillus</taxon>
    </lineage>
</organism>
<dbReference type="Pfam" id="PF13529">
    <property type="entry name" value="Peptidase_C39_2"/>
    <property type="match status" value="1"/>
</dbReference>
<dbReference type="OrthoDB" id="1654093at2"/>
<dbReference type="InterPro" id="IPR039564">
    <property type="entry name" value="Peptidase_C39-like"/>
</dbReference>
<evidence type="ECO:0000313" key="2">
    <source>
        <dbReference type="EMBL" id="GAW99037.1"/>
    </source>
</evidence>
<reference evidence="2 3" key="1">
    <citation type="submission" date="2015-11" db="EMBL/GenBank/DDBJ databases">
        <title>Draft genome sequences of new species of the genus Lactobacillus isolated from orchardgrass silage.</title>
        <authorList>
            <person name="Tohno M."/>
            <person name="Tanizawa Y."/>
            <person name="Arita M."/>
        </authorList>
    </citation>
    <scope>NUCLEOTIDE SEQUENCE [LARGE SCALE GENOMIC DNA]</scope>
    <source>
        <strain evidence="2 3">IWT30</strain>
    </source>
</reference>
<accession>A0A1Z5IBL5</accession>
<evidence type="ECO:0000259" key="1">
    <source>
        <dbReference type="Pfam" id="PF13529"/>
    </source>
</evidence>
<name>A0A1Z5IBL5_9LACO</name>
<feature type="domain" description="Peptidase C39-like" evidence="1">
    <location>
        <begin position="103"/>
        <end position="240"/>
    </location>
</feature>
<dbReference type="RefSeq" id="WP_089108842.1">
    <property type="nucleotide sequence ID" value="NZ_BCMF01000004.1"/>
</dbReference>